<evidence type="ECO:0000256" key="8">
    <source>
        <dbReference type="RuleBase" id="RU363111"/>
    </source>
</evidence>
<keyword evidence="6 8" id="KW-0472">Membrane</keyword>
<evidence type="ECO:0000256" key="7">
    <source>
        <dbReference type="ARBA" id="ARBA00025800"/>
    </source>
</evidence>
<feature type="transmembrane region" description="Helical" evidence="8">
    <location>
        <begin position="133"/>
        <end position="154"/>
    </location>
</feature>
<dbReference type="Proteomes" id="UP000017836">
    <property type="component" value="Unassembled WGS sequence"/>
</dbReference>
<keyword evidence="5 8" id="KW-1133">Transmembrane helix</keyword>
<dbReference type="Gramene" id="ERM99772">
    <property type="protein sequence ID" value="ERM99772"/>
    <property type="gene ID" value="AMTR_s00099p00141640"/>
</dbReference>
<keyword evidence="10" id="KW-1185">Reference proteome</keyword>
<feature type="transmembrane region" description="Helical" evidence="8">
    <location>
        <begin position="74"/>
        <end position="93"/>
    </location>
</feature>
<proteinExistence type="inferred from homology"/>
<evidence type="ECO:0000256" key="3">
    <source>
        <dbReference type="ARBA" id="ARBA00022692"/>
    </source>
</evidence>
<dbReference type="HOGENOM" id="CLU_099529_0_1_1"/>
<keyword evidence="3 8" id="KW-0812">Transmembrane</keyword>
<sequence>MEKVNEAMGRLKSFVGMEVEEEVAEENVSFFDDFNRQCTLSTKQRMTGFAICLVAGLTCTLMSILVFFNPIKFAVAFTLGNMLSLGSTAFLIGPKRQVRMMLDPVRIYATGIYIGSIIVALLCALYVHSKLLTLLAIIIEFCALFWYSLSYIPFARAAVSKAMLACFDTEF</sequence>
<evidence type="ECO:0000256" key="6">
    <source>
        <dbReference type="ARBA" id="ARBA00023136"/>
    </source>
</evidence>
<dbReference type="InterPro" id="IPR011691">
    <property type="entry name" value="Vesicle_transpt_SFT2"/>
</dbReference>
<dbReference type="GO" id="GO:0015031">
    <property type="term" value="P:protein transport"/>
    <property type="evidence" value="ECO:0007669"/>
    <property type="project" value="UniProtKB-KW"/>
</dbReference>
<comment type="function">
    <text evidence="8">May be involved in fusion of retrograde transport vesicles derived from an endocytic compartment with the Golgi complex.</text>
</comment>
<dbReference type="OrthoDB" id="73614at2759"/>
<comment type="similarity">
    <text evidence="7 8">Belongs to the SFT2 family.</text>
</comment>
<dbReference type="OMA" id="IAAIVWK"/>
<gene>
    <name evidence="9" type="ORF">AMTR_s00099p00141640</name>
</gene>
<dbReference type="Pfam" id="PF04178">
    <property type="entry name" value="Got1"/>
    <property type="match status" value="1"/>
</dbReference>
<dbReference type="PANTHER" id="PTHR23137">
    <property type="entry name" value="VESICLE TRANSPORT PROTEIN-RELATED"/>
    <property type="match status" value="1"/>
</dbReference>
<evidence type="ECO:0000313" key="10">
    <source>
        <dbReference type="Proteomes" id="UP000017836"/>
    </source>
</evidence>
<evidence type="ECO:0000256" key="1">
    <source>
        <dbReference type="ARBA" id="ARBA00004141"/>
    </source>
</evidence>
<dbReference type="STRING" id="13333.W1NVZ1"/>
<accession>W1NVZ1</accession>
<dbReference type="InterPro" id="IPR007305">
    <property type="entry name" value="Vesicle_transpt_Got1/SFT2"/>
</dbReference>
<keyword evidence="4 8" id="KW-0653">Protein transport</keyword>
<evidence type="ECO:0000313" key="9">
    <source>
        <dbReference type="EMBL" id="ERM99772.1"/>
    </source>
</evidence>
<dbReference type="KEGG" id="atr:18427810"/>
<name>W1NVZ1_AMBTC</name>
<keyword evidence="2 8" id="KW-0813">Transport</keyword>
<dbReference type="GO" id="GO:0005737">
    <property type="term" value="C:cytoplasm"/>
    <property type="evidence" value="ECO:0007669"/>
    <property type="project" value="UniProtKB-ARBA"/>
</dbReference>
<dbReference type="GO" id="GO:0012505">
    <property type="term" value="C:endomembrane system"/>
    <property type="evidence" value="ECO:0007669"/>
    <property type="project" value="UniProtKB-ARBA"/>
</dbReference>
<dbReference type="GO" id="GO:0016020">
    <property type="term" value="C:membrane"/>
    <property type="evidence" value="ECO:0007669"/>
    <property type="project" value="UniProtKB-SubCell"/>
</dbReference>
<organism evidence="9 10">
    <name type="scientific">Amborella trichopoda</name>
    <dbReference type="NCBI Taxonomy" id="13333"/>
    <lineage>
        <taxon>Eukaryota</taxon>
        <taxon>Viridiplantae</taxon>
        <taxon>Streptophyta</taxon>
        <taxon>Embryophyta</taxon>
        <taxon>Tracheophyta</taxon>
        <taxon>Spermatophyta</taxon>
        <taxon>Magnoliopsida</taxon>
        <taxon>Amborellales</taxon>
        <taxon>Amborellaceae</taxon>
        <taxon>Amborella</taxon>
    </lineage>
</organism>
<dbReference type="EMBL" id="KI394994">
    <property type="protein sequence ID" value="ERM99772.1"/>
    <property type="molecule type" value="Genomic_DNA"/>
</dbReference>
<dbReference type="AlphaFoldDB" id="W1NVZ1"/>
<comment type="subcellular location">
    <subcellularLocation>
        <location evidence="1 8">Membrane</location>
        <topology evidence="1 8">Multi-pass membrane protein</topology>
    </subcellularLocation>
</comment>
<evidence type="ECO:0000256" key="2">
    <source>
        <dbReference type="ARBA" id="ARBA00022448"/>
    </source>
</evidence>
<dbReference type="PANTHER" id="PTHR23137:SF6">
    <property type="entry name" value="VESICLE TRANSPORT PROTEIN"/>
    <property type="match status" value="1"/>
</dbReference>
<evidence type="ECO:0000256" key="5">
    <source>
        <dbReference type="ARBA" id="ARBA00022989"/>
    </source>
</evidence>
<reference evidence="10" key="1">
    <citation type="journal article" date="2013" name="Science">
        <title>The Amborella genome and the evolution of flowering plants.</title>
        <authorList>
            <consortium name="Amborella Genome Project"/>
        </authorList>
    </citation>
    <scope>NUCLEOTIDE SEQUENCE [LARGE SCALE GENOMIC DNA]</scope>
</reference>
<dbReference type="GO" id="GO:0016192">
    <property type="term" value="P:vesicle-mediated transport"/>
    <property type="evidence" value="ECO:0007669"/>
    <property type="project" value="InterPro"/>
</dbReference>
<protein>
    <recommendedName>
        <fullName evidence="8">Vesicle transport protein</fullName>
    </recommendedName>
</protein>
<evidence type="ECO:0000256" key="4">
    <source>
        <dbReference type="ARBA" id="ARBA00022927"/>
    </source>
</evidence>
<feature type="transmembrane region" description="Helical" evidence="8">
    <location>
        <begin position="105"/>
        <end position="127"/>
    </location>
</feature>
<dbReference type="eggNOG" id="KOG2887">
    <property type="taxonomic scope" value="Eukaryota"/>
</dbReference>
<feature type="transmembrane region" description="Helical" evidence="8">
    <location>
        <begin position="46"/>
        <end position="68"/>
    </location>
</feature>